<dbReference type="GO" id="GO:0003723">
    <property type="term" value="F:RNA binding"/>
    <property type="evidence" value="ECO:0007669"/>
    <property type="project" value="InterPro"/>
</dbReference>
<accession>A0A6H1NY37</accession>
<dbReference type="NCBIfam" id="NF047357">
    <property type="entry name" value="antiterm_GlcT"/>
    <property type="match status" value="1"/>
</dbReference>
<dbReference type="InterPro" id="IPR050661">
    <property type="entry name" value="BglG_antiterminators"/>
</dbReference>
<dbReference type="SUPFAM" id="SSF63520">
    <property type="entry name" value="PTS-regulatory domain, PRD"/>
    <property type="match status" value="2"/>
</dbReference>
<dbReference type="Proteomes" id="UP000501868">
    <property type="component" value="Chromosome"/>
</dbReference>
<name>A0A6H1NY37_PRIMG</name>
<protein>
    <submittedName>
        <fullName evidence="3">Transcription antiterminator</fullName>
    </submittedName>
</protein>
<evidence type="ECO:0000313" key="4">
    <source>
        <dbReference type="Proteomes" id="UP000501868"/>
    </source>
</evidence>
<dbReference type="Pfam" id="PF03123">
    <property type="entry name" value="CAT_RBD"/>
    <property type="match status" value="1"/>
</dbReference>
<sequence length="280" mass="32440">MAELLIEKVLNNNVLIAEHPSYGEVVLIGKGLGFNRKRGDYIETDSVEKLFVLKNEKEQENYIKLLPFIDNEYLEVIIASIELIKQRTNSMLNEHIHVALTDHLMFALTRISQGMELKNPFLVETKALYRHEYEVAKDVVELIKDKTGISLPIGEIGFIALHIHSALTNKNLSDVNQHSQLVSRLVDMVEEQLEIEIDKEGIDYMRLVRHLRFAIDRVVKGEKVDEPEKIASLLKDEYPVCYNLSWKLIKVMQQSLKLKVFDAEAVYLTMHLQRLQKKFK</sequence>
<dbReference type="PROSITE" id="PS51372">
    <property type="entry name" value="PRD_2"/>
    <property type="match status" value="2"/>
</dbReference>
<feature type="domain" description="PRD" evidence="2">
    <location>
        <begin position="174"/>
        <end position="280"/>
    </location>
</feature>
<proteinExistence type="predicted"/>
<reference evidence="3 4" key="2">
    <citation type="submission" date="2020-04" db="EMBL/GenBank/DDBJ databases">
        <authorList>
            <person name="Fomenkov A."/>
            <person name="Anton B.P."/>
            <person name="Roberts R.J."/>
        </authorList>
    </citation>
    <scope>NUCLEOTIDE SEQUENCE [LARGE SCALE GENOMIC DNA]</scope>
    <source>
        <strain evidence="3 4">S2</strain>
    </source>
</reference>
<dbReference type="Gene3D" id="1.20.58.1950">
    <property type="match status" value="1"/>
</dbReference>
<dbReference type="InterPro" id="IPR011608">
    <property type="entry name" value="PRD"/>
</dbReference>
<reference evidence="3 4" key="1">
    <citation type="submission" date="2020-04" db="EMBL/GenBank/DDBJ databases">
        <title>Genome-Wide Identification of 5-Methylcytosine Sites in Bacterial Genomes By High-Throughput Sequencing of MspJI Restriction Fragments.</title>
        <authorList>
            <person name="Wu V."/>
        </authorList>
    </citation>
    <scope>NUCLEOTIDE SEQUENCE [LARGE SCALE GENOMIC DNA]</scope>
    <source>
        <strain evidence="3 4">S2</strain>
    </source>
</reference>
<dbReference type="PANTHER" id="PTHR30185">
    <property type="entry name" value="CRYPTIC BETA-GLUCOSIDE BGL OPERON ANTITERMINATOR"/>
    <property type="match status" value="1"/>
</dbReference>
<dbReference type="EMBL" id="CP051128">
    <property type="protein sequence ID" value="QIZ06209.1"/>
    <property type="molecule type" value="Genomic_DNA"/>
</dbReference>
<dbReference type="GO" id="GO:0006355">
    <property type="term" value="P:regulation of DNA-templated transcription"/>
    <property type="evidence" value="ECO:0007669"/>
    <property type="project" value="InterPro"/>
</dbReference>
<dbReference type="Pfam" id="PF00874">
    <property type="entry name" value="PRD"/>
    <property type="match status" value="2"/>
</dbReference>
<evidence type="ECO:0000256" key="1">
    <source>
        <dbReference type="ARBA" id="ARBA00022737"/>
    </source>
</evidence>
<feature type="domain" description="PRD" evidence="2">
    <location>
        <begin position="68"/>
        <end position="173"/>
    </location>
</feature>
<dbReference type="Gene3D" id="2.30.24.10">
    <property type="entry name" value="CAT RNA-binding domain"/>
    <property type="match status" value="1"/>
</dbReference>
<evidence type="ECO:0000259" key="2">
    <source>
        <dbReference type="PROSITE" id="PS51372"/>
    </source>
</evidence>
<dbReference type="Gene3D" id="1.10.1790.10">
    <property type="entry name" value="PRD domain"/>
    <property type="match status" value="1"/>
</dbReference>
<gene>
    <name evidence="3" type="ORF">HFZ78_05280</name>
</gene>
<dbReference type="Gene3D" id="1.20.890.100">
    <property type="match status" value="1"/>
</dbReference>
<dbReference type="PANTHER" id="PTHR30185:SF16">
    <property type="entry name" value="PROTEIN GLCT"/>
    <property type="match status" value="1"/>
</dbReference>
<keyword evidence="1" id="KW-0677">Repeat</keyword>
<dbReference type="InterPro" id="IPR036650">
    <property type="entry name" value="CAT_RNA-bd_dom_sf"/>
</dbReference>
<organism evidence="3 4">
    <name type="scientific">Priestia megaterium</name>
    <name type="common">Bacillus megaterium</name>
    <dbReference type="NCBI Taxonomy" id="1404"/>
    <lineage>
        <taxon>Bacteria</taxon>
        <taxon>Bacillati</taxon>
        <taxon>Bacillota</taxon>
        <taxon>Bacilli</taxon>
        <taxon>Bacillales</taxon>
        <taxon>Bacillaceae</taxon>
        <taxon>Priestia</taxon>
    </lineage>
</organism>
<dbReference type="InterPro" id="IPR036634">
    <property type="entry name" value="PRD_sf"/>
</dbReference>
<evidence type="ECO:0000313" key="3">
    <source>
        <dbReference type="EMBL" id="QIZ06209.1"/>
    </source>
</evidence>
<dbReference type="InterPro" id="IPR004341">
    <property type="entry name" value="CAT_RNA-bd_dom"/>
</dbReference>
<dbReference type="SMART" id="SM01061">
    <property type="entry name" value="CAT_RBD"/>
    <property type="match status" value="1"/>
</dbReference>
<dbReference type="SUPFAM" id="SSF50151">
    <property type="entry name" value="SacY-like RNA-binding domain"/>
    <property type="match status" value="1"/>
</dbReference>
<dbReference type="AlphaFoldDB" id="A0A6H1NY37"/>